<protein>
    <submittedName>
        <fullName evidence="15">Cytochrome b-561 transmembrane protein</fullName>
    </submittedName>
</protein>
<evidence type="ECO:0000256" key="11">
    <source>
        <dbReference type="ARBA" id="ARBA00023136"/>
    </source>
</evidence>
<dbReference type="OrthoDB" id="8589936at2"/>
<evidence type="ECO:0000256" key="13">
    <source>
        <dbReference type="SAM" id="Phobius"/>
    </source>
</evidence>
<keyword evidence="5" id="KW-0349">Heme</keyword>
<dbReference type="Gene3D" id="1.20.950.20">
    <property type="entry name" value="Transmembrane di-heme cytochromes, Chain C"/>
    <property type="match status" value="2"/>
</dbReference>
<keyword evidence="6 13" id="KW-0812">Transmembrane</keyword>
<keyword evidence="9 13" id="KW-1133">Transmembrane helix</keyword>
<comment type="cofactor">
    <cofactor evidence="1">
        <name>heme b</name>
        <dbReference type="ChEBI" id="CHEBI:60344"/>
    </cofactor>
</comment>
<dbReference type="Pfam" id="PF01292">
    <property type="entry name" value="Ni_hydr_CYTB"/>
    <property type="match status" value="1"/>
</dbReference>
<dbReference type="GO" id="GO:0022904">
    <property type="term" value="P:respiratory electron transport chain"/>
    <property type="evidence" value="ECO:0007669"/>
    <property type="project" value="InterPro"/>
</dbReference>
<organism evidence="15 16">
    <name type="scientific">Legionella spiritensis</name>
    <dbReference type="NCBI Taxonomy" id="452"/>
    <lineage>
        <taxon>Bacteria</taxon>
        <taxon>Pseudomonadati</taxon>
        <taxon>Pseudomonadota</taxon>
        <taxon>Gammaproteobacteria</taxon>
        <taxon>Legionellales</taxon>
        <taxon>Legionellaceae</taxon>
        <taxon>Legionella</taxon>
    </lineage>
</organism>
<feature type="transmembrane region" description="Helical" evidence="13">
    <location>
        <begin position="144"/>
        <end position="165"/>
    </location>
</feature>
<keyword evidence="10" id="KW-0408">Iron</keyword>
<evidence type="ECO:0000256" key="3">
    <source>
        <dbReference type="ARBA" id="ARBA00022448"/>
    </source>
</evidence>
<dbReference type="GO" id="GO:0046872">
    <property type="term" value="F:metal ion binding"/>
    <property type="evidence" value="ECO:0007669"/>
    <property type="project" value="UniProtKB-KW"/>
</dbReference>
<evidence type="ECO:0000256" key="8">
    <source>
        <dbReference type="ARBA" id="ARBA00022982"/>
    </source>
</evidence>
<dbReference type="Proteomes" id="UP000054877">
    <property type="component" value="Unassembled WGS sequence"/>
</dbReference>
<dbReference type="GO" id="GO:0020037">
    <property type="term" value="F:heme binding"/>
    <property type="evidence" value="ECO:0007669"/>
    <property type="project" value="TreeGrafter"/>
</dbReference>
<evidence type="ECO:0000256" key="5">
    <source>
        <dbReference type="ARBA" id="ARBA00022617"/>
    </source>
</evidence>
<dbReference type="GO" id="GO:0009055">
    <property type="term" value="F:electron transfer activity"/>
    <property type="evidence" value="ECO:0007669"/>
    <property type="project" value="InterPro"/>
</dbReference>
<dbReference type="InterPro" id="IPR052168">
    <property type="entry name" value="Cytochrome_b561_oxidase"/>
</dbReference>
<dbReference type="PANTHER" id="PTHR30529">
    <property type="entry name" value="CYTOCHROME B561"/>
    <property type="match status" value="1"/>
</dbReference>
<keyword evidence="16" id="KW-1185">Reference proteome</keyword>
<dbReference type="PANTHER" id="PTHR30529:SF1">
    <property type="entry name" value="CYTOCHROME B561 HOMOLOG 2"/>
    <property type="match status" value="1"/>
</dbReference>
<reference evidence="15 16" key="1">
    <citation type="submission" date="2015-11" db="EMBL/GenBank/DDBJ databases">
        <title>Genomic analysis of 38 Legionella species identifies large and diverse effector repertoires.</title>
        <authorList>
            <person name="Burstein D."/>
            <person name="Amaro F."/>
            <person name="Zusman T."/>
            <person name="Lifshitz Z."/>
            <person name="Cohen O."/>
            <person name="Gilbert J.A."/>
            <person name="Pupko T."/>
            <person name="Shuman H.A."/>
            <person name="Segal G."/>
        </authorList>
    </citation>
    <scope>NUCLEOTIDE SEQUENCE [LARGE SCALE GENOMIC DNA]</scope>
    <source>
        <strain evidence="15 16">Mt.St.Helens-9</strain>
    </source>
</reference>
<name>A0A0W0Z488_LEGSP</name>
<evidence type="ECO:0000256" key="10">
    <source>
        <dbReference type="ARBA" id="ARBA00023004"/>
    </source>
</evidence>
<comment type="similarity">
    <text evidence="12">Belongs to the cytochrome b561 family.</text>
</comment>
<dbReference type="GO" id="GO:0005886">
    <property type="term" value="C:plasma membrane"/>
    <property type="evidence" value="ECO:0007669"/>
    <property type="project" value="UniProtKB-SubCell"/>
</dbReference>
<dbReference type="PATRIC" id="fig|452.5.peg.1615"/>
<feature type="transmembrane region" description="Helical" evidence="13">
    <location>
        <begin position="14"/>
        <end position="33"/>
    </location>
</feature>
<evidence type="ECO:0000313" key="15">
    <source>
        <dbReference type="EMBL" id="KTD63941.1"/>
    </source>
</evidence>
<dbReference type="InterPro" id="IPR011577">
    <property type="entry name" value="Cyt_b561_bac/Ni-Hgenase"/>
</dbReference>
<evidence type="ECO:0000256" key="6">
    <source>
        <dbReference type="ARBA" id="ARBA00022692"/>
    </source>
</evidence>
<dbReference type="RefSeq" id="WP_058483387.1">
    <property type="nucleotide sequence ID" value="NZ_CAAAII010000001.1"/>
</dbReference>
<feature type="transmembrane region" description="Helical" evidence="13">
    <location>
        <begin position="53"/>
        <end position="70"/>
    </location>
</feature>
<evidence type="ECO:0000256" key="4">
    <source>
        <dbReference type="ARBA" id="ARBA00022475"/>
    </source>
</evidence>
<keyword evidence="3" id="KW-0813">Transport</keyword>
<comment type="subcellular location">
    <subcellularLocation>
        <location evidence="2">Cell membrane</location>
        <topology evidence="2">Multi-pass membrane protein</topology>
    </subcellularLocation>
</comment>
<evidence type="ECO:0000256" key="1">
    <source>
        <dbReference type="ARBA" id="ARBA00001970"/>
    </source>
</evidence>
<dbReference type="InterPro" id="IPR016174">
    <property type="entry name" value="Di-haem_cyt_TM"/>
</dbReference>
<dbReference type="SUPFAM" id="SSF81342">
    <property type="entry name" value="Transmembrane di-heme cytochromes"/>
    <property type="match status" value="1"/>
</dbReference>
<evidence type="ECO:0000259" key="14">
    <source>
        <dbReference type="Pfam" id="PF01292"/>
    </source>
</evidence>
<keyword evidence="11 13" id="KW-0472">Membrane</keyword>
<evidence type="ECO:0000256" key="7">
    <source>
        <dbReference type="ARBA" id="ARBA00022723"/>
    </source>
</evidence>
<evidence type="ECO:0000256" key="12">
    <source>
        <dbReference type="ARBA" id="ARBA00037975"/>
    </source>
</evidence>
<keyword evidence="8" id="KW-0249">Electron transport</keyword>
<evidence type="ECO:0000256" key="2">
    <source>
        <dbReference type="ARBA" id="ARBA00004651"/>
    </source>
</evidence>
<evidence type="ECO:0000256" key="9">
    <source>
        <dbReference type="ARBA" id="ARBA00022989"/>
    </source>
</evidence>
<dbReference type="STRING" id="452.Lspi_1460"/>
<feature type="domain" description="Cytochrome b561 bacterial/Ni-hydrogenase" evidence="14">
    <location>
        <begin position="8"/>
        <end position="176"/>
    </location>
</feature>
<dbReference type="AlphaFoldDB" id="A0A0W0Z488"/>
<proteinExistence type="inferred from homology"/>
<sequence>MKKKVESYSAGSKFLHWIIALIVITMLSVSFFLDDLPDSLQGVAFTIHKSLGVTVLVLVLLRLVWLMAFGRPSLPLAMPGWQKKMAHGVQYSLYIFLLLMPICGWIMSTAANRAPVYFGMFSLPIPLVPVNKQLAGFMKECHETIAWILIALIVLHVAGALKHHFIDKDNVLRRMLWERKKG</sequence>
<accession>A0A0W0Z488</accession>
<comment type="caution">
    <text evidence="15">The sequence shown here is derived from an EMBL/GenBank/DDBJ whole genome shotgun (WGS) entry which is preliminary data.</text>
</comment>
<keyword evidence="7" id="KW-0479">Metal-binding</keyword>
<evidence type="ECO:0000313" key="16">
    <source>
        <dbReference type="Proteomes" id="UP000054877"/>
    </source>
</evidence>
<keyword evidence="4" id="KW-1003">Cell membrane</keyword>
<feature type="transmembrane region" description="Helical" evidence="13">
    <location>
        <begin position="91"/>
        <end position="111"/>
    </location>
</feature>
<dbReference type="EMBL" id="LNYX01000014">
    <property type="protein sequence ID" value="KTD63941.1"/>
    <property type="molecule type" value="Genomic_DNA"/>
</dbReference>
<gene>
    <name evidence="15" type="primary">cybB</name>
    <name evidence="15" type="ORF">Lspi_1460</name>
</gene>